<evidence type="ECO:0000313" key="1">
    <source>
        <dbReference type="EMBL" id="QWG05606.1"/>
    </source>
</evidence>
<organism evidence="1 2">
    <name type="scientific">Flammeovirga kamogawensis</name>
    <dbReference type="NCBI Taxonomy" id="373891"/>
    <lineage>
        <taxon>Bacteria</taxon>
        <taxon>Pseudomonadati</taxon>
        <taxon>Bacteroidota</taxon>
        <taxon>Cytophagia</taxon>
        <taxon>Cytophagales</taxon>
        <taxon>Flammeovirgaceae</taxon>
        <taxon>Flammeovirga</taxon>
    </lineage>
</organism>
<protein>
    <submittedName>
        <fullName evidence="1">Uncharacterized protein</fullName>
    </submittedName>
</protein>
<accession>A0ABX8GQ02</accession>
<gene>
    <name evidence="1" type="ORF">KM029_09440</name>
</gene>
<reference evidence="1 2" key="1">
    <citation type="submission" date="2021-05" db="EMBL/GenBank/DDBJ databases">
        <title>Comparative genomic studies on the polysaccharide-degrading batcterial strains of the Flammeovirga genus.</title>
        <authorList>
            <person name="Zewei F."/>
            <person name="Zheng Z."/>
            <person name="Yu L."/>
            <person name="Ruyue G."/>
            <person name="Yanhong M."/>
            <person name="Yuanyuan C."/>
            <person name="Jingyan G."/>
            <person name="Wenjun H."/>
        </authorList>
    </citation>
    <scope>NUCLEOTIDE SEQUENCE [LARGE SCALE GENOMIC DNA]</scope>
    <source>
        <strain evidence="1 2">YS10</strain>
    </source>
</reference>
<dbReference type="RefSeq" id="WP_144073054.1">
    <property type="nucleotide sequence ID" value="NZ_CP076128.1"/>
</dbReference>
<dbReference type="InterPro" id="IPR011042">
    <property type="entry name" value="6-blade_b-propeller_TolB-like"/>
</dbReference>
<proteinExistence type="predicted"/>
<dbReference type="SUPFAM" id="SSF63829">
    <property type="entry name" value="Calcium-dependent phosphotriesterase"/>
    <property type="match status" value="1"/>
</dbReference>
<keyword evidence="2" id="KW-1185">Reference proteome</keyword>
<name>A0ABX8GQ02_9BACT</name>
<dbReference type="Gene3D" id="2.120.10.30">
    <property type="entry name" value="TolB, C-terminal domain"/>
    <property type="match status" value="2"/>
</dbReference>
<dbReference type="Proteomes" id="UP000682802">
    <property type="component" value="Chromosome 1"/>
</dbReference>
<sequence length="649" mass="70296">MKRNLITLFSALIVIVSGIFFLSNCQNNTNLTYTIKGNVQKFSKGNFTIEAYKYGKDTTLSIGEVLTDSSGNFTITLEDSLKNNDVILLEAASKNNPFVTYSTVINKKDAKKAITVNALTTVTTSAVFAQFIENGKLAGKHKLLVLASDNMENFVNKNTGSWGKIILNGDNLTESTTMGRINTLANILVAVDNGKISSTTIKNTFLTKNENATNTVDALAKMFKHSWFQKEQIFKLFTSVYPRINDDLREVAFVPYLEQTPNDFALMLEFNGGGVYAPGKLVVDKDNNIWSGQNWMPGSQSNTLRGIGGGLVKLASNGKALSPAVTGFVGPNINGVGWGTYADSSKVWLSSFTGGVSAFDFNGKPIKTEIHGKVGNLHGIYSSPVTHDVWICDATMNQMIVFRGGNPLKGEVVKVPGLMSPFSVVVDSKNNVWVGNSAGYYVTMFNGNTPSKTTTYSTEGISVRGLVIDNNDQVWANNTFNLDTKVPQVDPTMTIMEQFTFLGRFSSEKWPYATKKTVGSVVLLNKNNPTKPALVIPSKGNQICGPWGVSVDGANTLWDANFLSGSVLSIATKDNVMLGIKKGELIHNFKSGIIQCVTDVVVDHVGNVWVANNWDNEPSVVGLNNGERNSTKGGGKGITVIYGVAKPLK</sequence>
<evidence type="ECO:0000313" key="2">
    <source>
        <dbReference type="Proteomes" id="UP000682802"/>
    </source>
</evidence>
<dbReference type="EMBL" id="CP076128">
    <property type="protein sequence ID" value="QWG05606.1"/>
    <property type="molecule type" value="Genomic_DNA"/>
</dbReference>